<name>A0A401TEM7_CHIPU</name>
<dbReference type="EMBL" id="BEZZ01055197">
    <property type="protein sequence ID" value="GCC41097.1"/>
    <property type="molecule type" value="Genomic_DNA"/>
</dbReference>
<reference evidence="1 2" key="1">
    <citation type="journal article" date="2018" name="Nat. Ecol. Evol.">
        <title>Shark genomes provide insights into elasmobranch evolution and the origin of vertebrates.</title>
        <authorList>
            <person name="Hara Y"/>
            <person name="Yamaguchi K"/>
            <person name="Onimaru K"/>
            <person name="Kadota M"/>
            <person name="Koyanagi M"/>
            <person name="Keeley SD"/>
            <person name="Tatsumi K"/>
            <person name="Tanaka K"/>
            <person name="Motone F"/>
            <person name="Kageyama Y"/>
            <person name="Nozu R"/>
            <person name="Adachi N"/>
            <person name="Nishimura O"/>
            <person name="Nakagawa R"/>
            <person name="Tanegashima C"/>
            <person name="Kiyatake I"/>
            <person name="Matsumoto R"/>
            <person name="Murakumo K"/>
            <person name="Nishida K"/>
            <person name="Terakita A"/>
            <person name="Kuratani S"/>
            <person name="Sato K"/>
            <person name="Hyodo S Kuraku.S."/>
        </authorList>
    </citation>
    <scope>NUCLEOTIDE SEQUENCE [LARGE SCALE GENOMIC DNA]</scope>
</reference>
<feature type="non-terminal residue" evidence="1">
    <location>
        <position position="36"/>
    </location>
</feature>
<sequence length="36" mass="3495">MAGVGVRGGVGGFGAMGRCLLGLEHEGSDGCDWGEG</sequence>
<protein>
    <submittedName>
        <fullName evidence="1">Uncharacterized protein</fullName>
    </submittedName>
</protein>
<evidence type="ECO:0000313" key="2">
    <source>
        <dbReference type="Proteomes" id="UP000287033"/>
    </source>
</evidence>
<organism evidence="1 2">
    <name type="scientific">Chiloscyllium punctatum</name>
    <name type="common">Brownbanded bambooshark</name>
    <name type="synonym">Hemiscyllium punctatum</name>
    <dbReference type="NCBI Taxonomy" id="137246"/>
    <lineage>
        <taxon>Eukaryota</taxon>
        <taxon>Metazoa</taxon>
        <taxon>Chordata</taxon>
        <taxon>Craniata</taxon>
        <taxon>Vertebrata</taxon>
        <taxon>Chondrichthyes</taxon>
        <taxon>Elasmobranchii</taxon>
        <taxon>Galeomorphii</taxon>
        <taxon>Galeoidea</taxon>
        <taxon>Orectolobiformes</taxon>
        <taxon>Hemiscylliidae</taxon>
        <taxon>Chiloscyllium</taxon>
    </lineage>
</organism>
<comment type="caution">
    <text evidence="1">The sequence shown here is derived from an EMBL/GenBank/DDBJ whole genome shotgun (WGS) entry which is preliminary data.</text>
</comment>
<accession>A0A401TEM7</accession>
<gene>
    <name evidence="1" type="ORF">chiPu_0025252</name>
</gene>
<proteinExistence type="predicted"/>
<dbReference type="AlphaFoldDB" id="A0A401TEM7"/>
<evidence type="ECO:0000313" key="1">
    <source>
        <dbReference type="EMBL" id="GCC41097.1"/>
    </source>
</evidence>
<dbReference type="Proteomes" id="UP000287033">
    <property type="component" value="Unassembled WGS sequence"/>
</dbReference>
<keyword evidence="2" id="KW-1185">Reference proteome</keyword>